<proteinExistence type="predicted"/>
<dbReference type="EMBL" id="CP058215">
    <property type="protein sequence ID" value="QLC49822.1"/>
    <property type="molecule type" value="Genomic_DNA"/>
</dbReference>
<protein>
    <submittedName>
        <fullName evidence="1">Uncharacterized protein</fullName>
    </submittedName>
</protein>
<dbReference type="GeneID" id="55821201"/>
<dbReference type="RefSeq" id="WP_176964878.1">
    <property type="nucleotide sequence ID" value="NZ_CP058215.1"/>
</dbReference>
<accession>A0A7D5I8H6</accession>
<dbReference type="KEGG" id="mzi:HWN40_05960"/>
<evidence type="ECO:0000313" key="1">
    <source>
        <dbReference type="EMBL" id="QLC49822.1"/>
    </source>
</evidence>
<keyword evidence="2" id="KW-1185">Reference proteome</keyword>
<gene>
    <name evidence="1" type="ORF">HWN40_05960</name>
</gene>
<name>A0A7D5I8H6_9EURY</name>
<evidence type="ECO:0000313" key="2">
    <source>
        <dbReference type="Proteomes" id="UP000509594"/>
    </source>
</evidence>
<reference evidence="1 2" key="1">
    <citation type="submission" date="2020-06" db="EMBL/GenBank/DDBJ databases">
        <title>Methanolobus halotolerans sp. nov., isolated from a saline lake Tus in Siberia.</title>
        <authorList>
            <person name="Shen Y."/>
            <person name="Chen S.-C."/>
            <person name="Lai M.-C."/>
            <person name="Huang H.-H."/>
            <person name="Chiu H.-H."/>
            <person name="Tang S.-L."/>
            <person name="Rogozin D.Y."/>
            <person name="Degermendzhy A.G."/>
        </authorList>
    </citation>
    <scope>NUCLEOTIDE SEQUENCE [LARGE SCALE GENOMIC DNA]</scope>
    <source>
        <strain evidence="1 2">DSM 21339</strain>
    </source>
</reference>
<dbReference type="AlphaFoldDB" id="A0A7D5I8H6"/>
<dbReference type="Proteomes" id="UP000509594">
    <property type="component" value="Chromosome"/>
</dbReference>
<dbReference type="OrthoDB" id="380146at2157"/>
<sequence length="63" mass="7197">MDSADIMVEMRNIVQGNNKDDPVAHSDMAKMYIVMAQRKGIDPRATLRSHGMLEYAEKFGWLL</sequence>
<organism evidence="1 2">
    <name type="scientific">Methanolobus zinderi</name>
    <dbReference type="NCBI Taxonomy" id="536044"/>
    <lineage>
        <taxon>Archaea</taxon>
        <taxon>Methanobacteriati</taxon>
        <taxon>Methanobacteriota</taxon>
        <taxon>Stenosarchaea group</taxon>
        <taxon>Methanomicrobia</taxon>
        <taxon>Methanosarcinales</taxon>
        <taxon>Methanosarcinaceae</taxon>
        <taxon>Methanolobus</taxon>
    </lineage>
</organism>